<reference evidence="1" key="1">
    <citation type="submission" date="2022-10" db="EMBL/GenBank/DDBJ databases">
        <authorList>
            <person name="Chen Y."/>
            <person name="Dougan E. K."/>
            <person name="Chan C."/>
            <person name="Rhodes N."/>
            <person name="Thang M."/>
        </authorList>
    </citation>
    <scope>NUCLEOTIDE SEQUENCE</scope>
</reference>
<gene>
    <name evidence="1" type="ORF">C1SCF055_LOCUS33255</name>
</gene>
<evidence type="ECO:0000313" key="3">
    <source>
        <dbReference type="Proteomes" id="UP001152797"/>
    </source>
</evidence>
<dbReference type="EMBL" id="CAMXCT020004112">
    <property type="protein sequence ID" value="CAL1161102.1"/>
    <property type="molecule type" value="Genomic_DNA"/>
</dbReference>
<dbReference type="Proteomes" id="UP001152797">
    <property type="component" value="Unassembled WGS sequence"/>
</dbReference>
<name>A0A9P1DE14_9DINO</name>
<evidence type="ECO:0000313" key="1">
    <source>
        <dbReference type="EMBL" id="CAI4007727.1"/>
    </source>
</evidence>
<organism evidence="1">
    <name type="scientific">Cladocopium goreaui</name>
    <dbReference type="NCBI Taxonomy" id="2562237"/>
    <lineage>
        <taxon>Eukaryota</taxon>
        <taxon>Sar</taxon>
        <taxon>Alveolata</taxon>
        <taxon>Dinophyceae</taxon>
        <taxon>Suessiales</taxon>
        <taxon>Symbiodiniaceae</taxon>
        <taxon>Cladocopium</taxon>
    </lineage>
</organism>
<sequence>MASLHQEEALTSSSRANLQECFELLAETVQVLSNSSQSQRRADELAKEYASRINSVRRELMQAIDSLLEEDVKLKSDAAAQAQTCLDLRFRVRCGEERLRLSKRLRDEFADFNEFAEAERVDSGWKMAKADASSNWSAQKPGHQVHAVTYGRTKKELFDEHPLWGLC</sequence>
<accession>A0A9P1DE14</accession>
<protein>
    <submittedName>
        <fullName evidence="1">Uncharacterized protein</fullName>
    </submittedName>
</protein>
<comment type="caution">
    <text evidence="1">The sequence shown here is derived from an EMBL/GenBank/DDBJ whole genome shotgun (WGS) entry which is preliminary data.</text>
</comment>
<proteinExistence type="predicted"/>
<dbReference type="EMBL" id="CAMXCT010004112">
    <property type="protein sequence ID" value="CAI4007727.1"/>
    <property type="molecule type" value="Genomic_DNA"/>
</dbReference>
<dbReference type="EMBL" id="CAMXCT030004112">
    <property type="protein sequence ID" value="CAL4795039.1"/>
    <property type="molecule type" value="Genomic_DNA"/>
</dbReference>
<dbReference type="AlphaFoldDB" id="A0A9P1DE14"/>
<keyword evidence="3" id="KW-1185">Reference proteome</keyword>
<evidence type="ECO:0000313" key="2">
    <source>
        <dbReference type="EMBL" id="CAL1161102.1"/>
    </source>
</evidence>
<reference evidence="2" key="2">
    <citation type="submission" date="2024-04" db="EMBL/GenBank/DDBJ databases">
        <authorList>
            <person name="Chen Y."/>
            <person name="Shah S."/>
            <person name="Dougan E. K."/>
            <person name="Thang M."/>
            <person name="Chan C."/>
        </authorList>
    </citation>
    <scope>NUCLEOTIDE SEQUENCE [LARGE SCALE GENOMIC DNA]</scope>
</reference>